<reference evidence="2" key="1">
    <citation type="submission" date="2013-10" db="EMBL/GenBank/DDBJ databases">
        <title>Expression cloning of novel planarian secreted proteins by a yeast-based Signal Sequence Trap screen.</title>
        <authorList>
            <person name="Rossi A."/>
        </authorList>
    </citation>
    <scope>NUCLEOTIDE SEQUENCE</scope>
</reference>
<keyword evidence="1" id="KW-1133">Transmembrane helix</keyword>
<name>V9XRT9_SCHMD</name>
<protein>
    <submittedName>
        <fullName evidence="2">X1.A.G7.1</fullName>
    </submittedName>
</protein>
<evidence type="ECO:0000256" key="1">
    <source>
        <dbReference type="SAM" id="Phobius"/>
    </source>
</evidence>
<feature type="non-terminal residue" evidence="2">
    <location>
        <position position="206"/>
    </location>
</feature>
<organism evidence="2">
    <name type="scientific">Schmidtea mediterranea</name>
    <name type="common">Freshwater planarian flatworm</name>
    <dbReference type="NCBI Taxonomy" id="79327"/>
    <lineage>
        <taxon>Eukaryota</taxon>
        <taxon>Metazoa</taxon>
        <taxon>Spiralia</taxon>
        <taxon>Lophotrochozoa</taxon>
        <taxon>Platyhelminthes</taxon>
        <taxon>Rhabditophora</taxon>
        <taxon>Seriata</taxon>
        <taxon>Tricladida</taxon>
        <taxon>Continenticola</taxon>
        <taxon>Geoplanoidea</taxon>
        <taxon>Dugesiidae</taxon>
        <taxon>Schmidtea</taxon>
    </lineage>
</organism>
<dbReference type="EMBL" id="KF730687">
    <property type="protein sequence ID" value="AHD24744.1"/>
    <property type="molecule type" value="mRNA"/>
</dbReference>
<sequence length="206" mass="22997">MSQKDCGDIYDQLSSSPPEYSQQPTNLLINSTGIHSDQVQDGPVRLVLLESKEIRSGSKFINSKSHRIFGYILIACGIFVLCIDPLLPILLEYPFSISIAGVFMIISGIFSIQAVKRNLKLYLIFAKILNILALINIGIGILVAILYGTAFYHRQNGILIFTVFYGILTMSLLVLLIFNSALICKEICCRQQRMSQVQYVACEQPV</sequence>
<feature type="transmembrane region" description="Helical" evidence="1">
    <location>
        <begin position="68"/>
        <end position="87"/>
    </location>
</feature>
<keyword evidence="1" id="KW-0472">Membrane</keyword>
<dbReference type="AlphaFoldDB" id="V9XRT9"/>
<feature type="transmembrane region" description="Helical" evidence="1">
    <location>
        <begin position="124"/>
        <end position="152"/>
    </location>
</feature>
<proteinExistence type="evidence at transcript level"/>
<feature type="transmembrane region" description="Helical" evidence="1">
    <location>
        <begin position="93"/>
        <end position="112"/>
    </location>
</feature>
<accession>V9XRT9</accession>
<evidence type="ECO:0000313" key="2">
    <source>
        <dbReference type="EMBL" id="AHD24744.1"/>
    </source>
</evidence>
<feature type="transmembrane region" description="Helical" evidence="1">
    <location>
        <begin position="158"/>
        <end position="184"/>
    </location>
</feature>
<keyword evidence="1" id="KW-0812">Transmembrane</keyword>